<feature type="compositionally biased region" description="Low complexity" evidence="1">
    <location>
        <begin position="519"/>
        <end position="551"/>
    </location>
</feature>
<feature type="region of interest" description="Disordered" evidence="1">
    <location>
        <begin position="1"/>
        <end position="25"/>
    </location>
</feature>
<reference evidence="3" key="1">
    <citation type="submission" date="2011-02" db="EMBL/GenBank/DDBJ databases">
        <title>The Genome Sequence of Capsaspora owczarzaki ATCC 30864.</title>
        <authorList>
            <person name="Russ C."/>
            <person name="Cuomo C."/>
            <person name="Burger G."/>
            <person name="Gray M.W."/>
            <person name="Holland P.W.H."/>
            <person name="King N."/>
            <person name="Lang F.B.F."/>
            <person name="Roger A.J."/>
            <person name="Ruiz-Trillo I."/>
            <person name="Young S.K."/>
            <person name="Zeng Q."/>
            <person name="Gargeya S."/>
            <person name="Alvarado L."/>
            <person name="Berlin A."/>
            <person name="Chapman S.B."/>
            <person name="Chen Z."/>
            <person name="Freedman E."/>
            <person name="Gellesch M."/>
            <person name="Goldberg J."/>
            <person name="Griggs A."/>
            <person name="Gujja S."/>
            <person name="Heilman E."/>
            <person name="Heiman D."/>
            <person name="Howarth C."/>
            <person name="Mehta T."/>
            <person name="Neiman D."/>
            <person name="Pearson M."/>
            <person name="Roberts A."/>
            <person name="Saif S."/>
            <person name="Shea T."/>
            <person name="Shenoy N."/>
            <person name="Sisk P."/>
            <person name="Stolte C."/>
            <person name="Sykes S."/>
            <person name="White J."/>
            <person name="Yandava C."/>
            <person name="Haas B."/>
            <person name="Nusbaum C."/>
            <person name="Birren B."/>
        </authorList>
    </citation>
    <scope>NUCLEOTIDE SEQUENCE</scope>
    <source>
        <strain evidence="3">ATCC 30864</strain>
    </source>
</reference>
<feature type="region of interest" description="Disordered" evidence="1">
    <location>
        <begin position="115"/>
        <end position="156"/>
    </location>
</feature>
<feature type="compositionally biased region" description="Low complexity" evidence="1">
    <location>
        <begin position="41"/>
        <end position="57"/>
    </location>
</feature>
<dbReference type="EMBL" id="KE346370">
    <property type="protein sequence ID" value="KJE96072.1"/>
    <property type="molecule type" value="Genomic_DNA"/>
</dbReference>
<dbReference type="PANTHER" id="PTHR41260">
    <property type="entry name" value="PROTEIN ECSC"/>
    <property type="match status" value="1"/>
</dbReference>
<reference evidence="2" key="2">
    <citation type="submission" date="2011-02" db="EMBL/GenBank/DDBJ databases">
        <title>The Genome Sequence of Capsaspora owczarzaki ATCC 30864.</title>
        <authorList>
            <consortium name="The Broad Institute Genome Sequencing Platform"/>
            <person name="Russ C."/>
            <person name="Cuomo C."/>
            <person name="Burger G."/>
            <person name="Gray M.W."/>
            <person name="Holland P.W.H."/>
            <person name="King N."/>
            <person name="Lang F.B.F."/>
            <person name="Roger A.J."/>
            <person name="Ruiz-Trillo I."/>
            <person name="Young S.K."/>
            <person name="Zeng Q."/>
            <person name="Gargeya S."/>
            <person name="Alvarado L."/>
            <person name="Berlin A."/>
            <person name="Chapman S.B."/>
            <person name="Chen Z."/>
            <person name="Freedman E."/>
            <person name="Gellesch M."/>
            <person name="Goldberg J."/>
            <person name="Griggs A."/>
            <person name="Gujja S."/>
            <person name="Heilman E."/>
            <person name="Heiman D."/>
            <person name="Howarth C."/>
            <person name="Mehta T."/>
            <person name="Neiman D."/>
            <person name="Pearson M."/>
            <person name="Roberts A."/>
            <person name="Saif S."/>
            <person name="Shea T."/>
            <person name="Shenoy N."/>
            <person name="Sisk P."/>
            <person name="Stolte C."/>
            <person name="Sykes S."/>
            <person name="White J."/>
            <person name="Yandava C."/>
            <person name="Haas B."/>
            <person name="Nusbaum C."/>
            <person name="Birren B."/>
        </authorList>
    </citation>
    <scope>NUCLEOTIDE SEQUENCE</scope>
    <source>
        <strain evidence="2">ATCC 30864</strain>
    </source>
</reference>
<dbReference type="Pfam" id="PF12787">
    <property type="entry name" value="EcsC"/>
    <property type="match status" value="1"/>
</dbReference>
<dbReference type="InParanoid" id="A0A0D2VWV7"/>
<dbReference type="AlphaFoldDB" id="A0A0D2VWV7"/>
<dbReference type="PANTHER" id="PTHR41260:SF1">
    <property type="entry name" value="PROTEIN ECSC"/>
    <property type="match status" value="1"/>
</dbReference>
<keyword evidence="3" id="KW-1185">Reference proteome</keyword>
<feature type="compositionally biased region" description="Low complexity" evidence="1">
    <location>
        <begin position="128"/>
        <end position="156"/>
    </location>
</feature>
<gene>
    <name evidence="2" type="ORF">CAOG_006444</name>
</gene>
<evidence type="ECO:0000313" key="3">
    <source>
        <dbReference type="Proteomes" id="UP000008743"/>
    </source>
</evidence>
<evidence type="ECO:0000313" key="2">
    <source>
        <dbReference type="EMBL" id="KJE96072.1"/>
    </source>
</evidence>
<name>A0A0D2VWV7_CAPO3</name>
<dbReference type="RefSeq" id="XP_004345193.2">
    <property type="nucleotide sequence ID" value="XM_004345143.2"/>
</dbReference>
<protein>
    <submittedName>
        <fullName evidence="2">Uncharacterized protein</fullName>
    </submittedName>
</protein>
<dbReference type="InterPro" id="IPR024787">
    <property type="entry name" value="EcsC"/>
</dbReference>
<accession>A0A0D2VWV7</accession>
<dbReference type="EMBL" id="KE346370">
    <property type="protein sequence ID" value="KJE96071.1"/>
    <property type="molecule type" value="Genomic_DNA"/>
</dbReference>
<feature type="region of interest" description="Disordered" evidence="1">
    <location>
        <begin position="41"/>
        <end position="84"/>
    </location>
</feature>
<feature type="region of interest" description="Disordered" evidence="1">
    <location>
        <begin position="512"/>
        <end position="566"/>
    </location>
</feature>
<dbReference type="Proteomes" id="UP000008743">
    <property type="component" value="Unassembled WGS sequence"/>
</dbReference>
<organism evidence="2 3">
    <name type="scientific">Capsaspora owczarzaki (strain ATCC 30864)</name>
    <dbReference type="NCBI Taxonomy" id="595528"/>
    <lineage>
        <taxon>Eukaryota</taxon>
        <taxon>Filasterea</taxon>
        <taxon>Capsaspora</taxon>
    </lineage>
</organism>
<sequence length="604" mass="63958">MMTNSDSCGELVAVPSPPPPSALASGVALSNALVSSLPSLAEATPAASTPTATTTSEETTDTNQAVSASLPAHSPGPGADEETGPVVSIASMMNEYESRIAREVLKWERDTLHEVHQSHKSKKKLEQAVAATPPRTATPTPSPAPATTADADSAKAAQPGAATSWWDWLTGSSAISQMTTNAIYDCLVRIESLALDTVSLDALQHNMMTFAARSGLAESIHSPAEFDLFTLQQLDELAATYASPSYLASFIQGAGLGLGGLLFMTADIPLLIALNCRVLAQLGYIYGGQYYAKPAVVLHLFVSSCSSMLAEAQDDAVRAHSAAHDLVSEWQRRVSLETLRKDVITDVEKGVVTEVIKNISIFLAAHFAKSKLLQLIPVVGGAVGAGSNYFFTATCVRNAQMTLRRQYLDRRFGMAAVHACLDAQDDEAFAWTLVDHAEDDGDFDEFAKSPSPDEFVSTTSGQGLLVHDVAIEQTEDEEAARIALSLSMQRVSDLEHHPLMGVPALSELPAHSARTHKGGSTSSGLSASYLSATQSSSSTSTGTSTASTPSSSRPPMTGDEHPLTFSFSGVSEENWKSFNDEIDHGEVNQAAAARIDAALTEQLM</sequence>
<evidence type="ECO:0000256" key="1">
    <source>
        <dbReference type="SAM" id="MobiDB-lite"/>
    </source>
</evidence>
<proteinExistence type="predicted"/>